<organism evidence="4">
    <name type="scientific">marine sediment metagenome</name>
    <dbReference type="NCBI Taxonomy" id="412755"/>
    <lineage>
        <taxon>unclassified sequences</taxon>
        <taxon>metagenomes</taxon>
        <taxon>ecological metagenomes</taxon>
    </lineage>
</organism>
<dbReference type="GO" id="GO:0003735">
    <property type="term" value="F:structural constituent of ribosome"/>
    <property type="evidence" value="ECO:0007669"/>
    <property type="project" value="InterPro"/>
</dbReference>
<dbReference type="InterPro" id="IPR000754">
    <property type="entry name" value="Ribosomal_uS9"/>
</dbReference>
<dbReference type="PANTHER" id="PTHR21569:SF16">
    <property type="entry name" value="RIBOSOMAL PROTEIN S16"/>
    <property type="match status" value="1"/>
</dbReference>
<dbReference type="GO" id="GO:0006412">
    <property type="term" value="P:translation"/>
    <property type="evidence" value="ECO:0007669"/>
    <property type="project" value="InterPro"/>
</dbReference>
<dbReference type="PROSITE" id="PS00360">
    <property type="entry name" value="RIBOSOMAL_S9"/>
    <property type="match status" value="1"/>
</dbReference>
<dbReference type="EMBL" id="BARS01015610">
    <property type="protein sequence ID" value="GAF92385.1"/>
    <property type="molecule type" value="Genomic_DNA"/>
</dbReference>
<dbReference type="InterPro" id="IPR020574">
    <property type="entry name" value="Ribosomal_uS9_CS"/>
</dbReference>
<sequence>PLILAGDNAKNVNINVRVSGGGYNAQAEAARLAIARALVQSSKKLEKVFLNYDRHLIVADIRRKETCKPNRHGKARAKRQKSYR</sequence>
<protein>
    <recommendedName>
        <fullName evidence="5">30S ribosomal protein S9</fullName>
    </recommendedName>
</protein>
<dbReference type="PANTHER" id="PTHR21569">
    <property type="entry name" value="RIBOSOMAL PROTEIN S9"/>
    <property type="match status" value="1"/>
</dbReference>
<comment type="caution">
    <text evidence="4">The sequence shown here is derived from an EMBL/GenBank/DDBJ whole genome shotgun (WGS) entry which is preliminary data.</text>
</comment>
<accession>X0UVA5</accession>
<dbReference type="GO" id="GO:0000462">
    <property type="term" value="P:maturation of SSU-rRNA from tricistronic rRNA transcript (SSU-rRNA, 5.8S rRNA, LSU-rRNA)"/>
    <property type="evidence" value="ECO:0007669"/>
    <property type="project" value="TreeGrafter"/>
</dbReference>
<keyword evidence="3" id="KW-0687">Ribonucleoprotein</keyword>
<evidence type="ECO:0000256" key="3">
    <source>
        <dbReference type="ARBA" id="ARBA00023274"/>
    </source>
</evidence>
<evidence type="ECO:0000313" key="4">
    <source>
        <dbReference type="EMBL" id="GAF92385.1"/>
    </source>
</evidence>
<dbReference type="GO" id="GO:0003723">
    <property type="term" value="F:RNA binding"/>
    <property type="evidence" value="ECO:0007669"/>
    <property type="project" value="TreeGrafter"/>
</dbReference>
<dbReference type="InterPro" id="IPR014721">
    <property type="entry name" value="Ribsml_uS5_D2-typ_fold_subgr"/>
</dbReference>
<name>X0UVA5_9ZZZZ</name>
<gene>
    <name evidence="4" type="ORF">S01H1_25802</name>
</gene>
<feature type="non-terminal residue" evidence="4">
    <location>
        <position position="1"/>
    </location>
</feature>
<dbReference type="SUPFAM" id="SSF54211">
    <property type="entry name" value="Ribosomal protein S5 domain 2-like"/>
    <property type="match status" value="1"/>
</dbReference>
<evidence type="ECO:0008006" key="5">
    <source>
        <dbReference type="Google" id="ProtNLM"/>
    </source>
</evidence>
<evidence type="ECO:0000256" key="1">
    <source>
        <dbReference type="ARBA" id="ARBA00005251"/>
    </source>
</evidence>
<comment type="similarity">
    <text evidence="1">Belongs to the universal ribosomal protein uS9 family.</text>
</comment>
<dbReference type="Pfam" id="PF00380">
    <property type="entry name" value="Ribosomal_S9"/>
    <property type="match status" value="1"/>
</dbReference>
<dbReference type="InterPro" id="IPR020568">
    <property type="entry name" value="Ribosomal_Su5_D2-typ_SF"/>
</dbReference>
<dbReference type="GO" id="GO:0022627">
    <property type="term" value="C:cytosolic small ribosomal subunit"/>
    <property type="evidence" value="ECO:0007669"/>
    <property type="project" value="TreeGrafter"/>
</dbReference>
<keyword evidence="2" id="KW-0689">Ribosomal protein</keyword>
<proteinExistence type="inferred from homology"/>
<dbReference type="Gene3D" id="3.30.230.10">
    <property type="match status" value="1"/>
</dbReference>
<evidence type="ECO:0000256" key="2">
    <source>
        <dbReference type="ARBA" id="ARBA00022980"/>
    </source>
</evidence>
<reference evidence="4" key="1">
    <citation type="journal article" date="2014" name="Front. Microbiol.">
        <title>High frequency of phylogenetically diverse reductive dehalogenase-homologous genes in deep subseafloor sedimentary metagenomes.</title>
        <authorList>
            <person name="Kawai M."/>
            <person name="Futagami T."/>
            <person name="Toyoda A."/>
            <person name="Takaki Y."/>
            <person name="Nishi S."/>
            <person name="Hori S."/>
            <person name="Arai W."/>
            <person name="Tsubouchi T."/>
            <person name="Morono Y."/>
            <person name="Uchiyama I."/>
            <person name="Ito T."/>
            <person name="Fujiyama A."/>
            <person name="Inagaki F."/>
            <person name="Takami H."/>
        </authorList>
    </citation>
    <scope>NUCLEOTIDE SEQUENCE</scope>
    <source>
        <strain evidence="4">Expedition CK06-06</strain>
    </source>
</reference>
<dbReference type="AlphaFoldDB" id="X0UVA5"/>